<protein>
    <submittedName>
        <fullName evidence="2">GDP-fucose protein O-fucosyltransferase</fullName>
    </submittedName>
</protein>
<keyword evidence="1" id="KW-0812">Transmembrane</keyword>
<evidence type="ECO:0000256" key="1">
    <source>
        <dbReference type="SAM" id="Phobius"/>
    </source>
</evidence>
<dbReference type="EMBL" id="JACEIK010042420">
    <property type="protein sequence ID" value="MCE5167003.1"/>
    <property type="molecule type" value="Genomic_DNA"/>
</dbReference>
<keyword evidence="1" id="KW-1133">Transmembrane helix</keyword>
<sequence>AHQLAVQVLLGHQVPVIPPRAGRDKDQQNLIAQSECGNNRSESPVRMTFKIDDVNDETAKPRHFNFSFSKWYFLAIIVPVFILILFFTTDVDNLFGTGFVNANYNVSVNDMREAELRALYILRQQQLGLFKL</sequence>
<feature type="non-terminal residue" evidence="2">
    <location>
        <position position="1"/>
    </location>
</feature>
<keyword evidence="3" id="KW-1185">Reference proteome</keyword>
<feature type="transmembrane region" description="Helical" evidence="1">
    <location>
        <begin position="71"/>
        <end position="89"/>
    </location>
</feature>
<accession>A0ABS8Y8P3</accession>
<proteinExistence type="predicted"/>
<organism evidence="2 3">
    <name type="scientific">Datura stramonium</name>
    <name type="common">Jimsonweed</name>
    <name type="synonym">Common thornapple</name>
    <dbReference type="NCBI Taxonomy" id="4076"/>
    <lineage>
        <taxon>Eukaryota</taxon>
        <taxon>Viridiplantae</taxon>
        <taxon>Streptophyta</taxon>
        <taxon>Embryophyta</taxon>
        <taxon>Tracheophyta</taxon>
        <taxon>Spermatophyta</taxon>
        <taxon>Magnoliopsida</taxon>
        <taxon>eudicotyledons</taxon>
        <taxon>Gunneridae</taxon>
        <taxon>Pentapetalae</taxon>
        <taxon>asterids</taxon>
        <taxon>lamiids</taxon>
        <taxon>Solanales</taxon>
        <taxon>Solanaceae</taxon>
        <taxon>Solanoideae</taxon>
        <taxon>Datureae</taxon>
        <taxon>Datura</taxon>
    </lineage>
</organism>
<keyword evidence="1" id="KW-0472">Membrane</keyword>
<name>A0ABS8Y8P3_DATST</name>
<dbReference type="Proteomes" id="UP000823775">
    <property type="component" value="Unassembled WGS sequence"/>
</dbReference>
<evidence type="ECO:0000313" key="3">
    <source>
        <dbReference type="Proteomes" id="UP000823775"/>
    </source>
</evidence>
<reference evidence="2 3" key="1">
    <citation type="journal article" date="2021" name="BMC Genomics">
        <title>Datura genome reveals duplications of psychoactive alkaloid biosynthetic genes and high mutation rate following tissue culture.</title>
        <authorList>
            <person name="Rajewski A."/>
            <person name="Carter-House D."/>
            <person name="Stajich J."/>
            <person name="Litt A."/>
        </authorList>
    </citation>
    <scope>NUCLEOTIDE SEQUENCE [LARGE SCALE GENOMIC DNA]</scope>
    <source>
        <strain evidence="2">AR-01</strain>
    </source>
</reference>
<comment type="caution">
    <text evidence="2">The sequence shown here is derived from an EMBL/GenBank/DDBJ whole genome shotgun (WGS) entry which is preliminary data.</text>
</comment>
<gene>
    <name evidence="2" type="primary">FUT13_3</name>
    <name evidence="2" type="ORF">HAX54_033194</name>
</gene>
<evidence type="ECO:0000313" key="2">
    <source>
        <dbReference type="EMBL" id="MCE5167003.1"/>
    </source>
</evidence>